<organism evidence="3 4">
    <name type="scientific">Phytophthora fragariae</name>
    <dbReference type="NCBI Taxonomy" id="53985"/>
    <lineage>
        <taxon>Eukaryota</taxon>
        <taxon>Sar</taxon>
        <taxon>Stramenopiles</taxon>
        <taxon>Oomycota</taxon>
        <taxon>Peronosporomycetes</taxon>
        <taxon>Peronosporales</taxon>
        <taxon>Peronosporaceae</taxon>
        <taxon>Phytophthora</taxon>
    </lineage>
</organism>
<evidence type="ECO:0000313" key="3">
    <source>
        <dbReference type="EMBL" id="KAE9292305.1"/>
    </source>
</evidence>
<feature type="region of interest" description="Disordered" evidence="1">
    <location>
        <begin position="68"/>
        <end position="98"/>
    </location>
</feature>
<accession>A0A6G0QL29</accession>
<gene>
    <name evidence="3" type="ORF">PF008_g25106</name>
</gene>
<keyword evidence="2" id="KW-0732">Signal</keyword>
<dbReference type="AlphaFoldDB" id="A0A6G0QL29"/>
<proteinExistence type="predicted"/>
<evidence type="ECO:0000256" key="2">
    <source>
        <dbReference type="SAM" id="SignalP"/>
    </source>
</evidence>
<evidence type="ECO:0008006" key="5">
    <source>
        <dbReference type="Google" id="ProtNLM"/>
    </source>
</evidence>
<feature type="signal peptide" evidence="2">
    <location>
        <begin position="1"/>
        <end position="26"/>
    </location>
</feature>
<reference evidence="3 4" key="1">
    <citation type="submission" date="2018-09" db="EMBL/GenBank/DDBJ databases">
        <title>Genomic investigation of the strawberry pathogen Phytophthora fragariae indicates pathogenicity is determined by transcriptional variation in three key races.</title>
        <authorList>
            <person name="Adams T.M."/>
            <person name="Armitage A.D."/>
            <person name="Sobczyk M.K."/>
            <person name="Bates H.J."/>
            <person name="Dunwell J.M."/>
            <person name="Nellist C.F."/>
            <person name="Harrison R.J."/>
        </authorList>
    </citation>
    <scope>NUCLEOTIDE SEQUENCE [LARGE SCALE GENOMIC DNA]</scope>
    <source>
        <strain evidence="3 4">NOV-77</strain>
    </source>
</reference>
<sequence>MKFAISSLVLGLVVAAIASPLNQVAAQGGPTPAPLVTSGVLENRTVTTAAFVNETTTVVTTVLRTEEEAVEEAGEDGDASLSGTPNNSAEPQTNDAPTAYLVNETTIVVTTVRGYRNVTTSVLTVLTPVDGDDQEDDDGVTELLDTPAVMTTAK</sequence>
<comment type="caution">
    <text evidence="3">The sequence shown here is derived from an EMBL/GenBank/DDBJ whole genome shotgun (WGS) entry which is preliminary data.</text>
</comment>
<feature type="compositionally biased region" description="Acidic residues" evidence="1">
    <location>
        <begin position="68"/>
        <end position="78"/>
    </location>
</feature>
<evidence type="ECO:0000256" key="1">
    <source>
        <dbReference type="SAM" id="MobiDB-lite"/>
    </source>
</evidence>
<feature type="chain" id="PRO_5026311019" description="RxLR effector protein" evidence="2">
    <location>
        <begin position="27"/>
        <end position="154"/>
    </location>
</feature>
<protein>
    <recommendedName>
        <fullName evidence="5">RxLR effector protein</fullName>
    </recommendedName>
</protein>
<feature type="compositionally biased region" description="Polar residues" evidence="1">
    <location>
        <begin position="81"/>
        <end position="96"/>
    </location>
</feature>
<dbReference type="Proteomes" id="UP000486351">
    <property type="component" value="Unassembled WGS sequence"/>
</dbReference>
<evidence type="ECO:0000313" key="4">
    <source>
        <dbReference type="Proteomes" id="UP000486351"/>
    </source>
</evidence>
<dbReference type="EMBL" id="QXFY01002793">
    <property type="protein sequence ID" value="KAE9292305.1"/>
    <property type="molecule type" value="Genomic_DNA"/>
</dbReference>
<name>A0A6G0QL29_9STRA</name>